<feature type="binding site" evidence="4">
    <location>
        <position position="148"/>
    </location>
    <ligand>
        <name>Zn(2+)</name>
        <dbReference type="ChEBI" id="CHEBI:29105"/>
    </ligand>
</feature>
<keyword evidence="3" id="KW-0520">NAD</keyword>
<keyword evidence="2" id="KW-0808">Transferase</keyword>
<dbReference type="InterPro" id="IPR029035">
    <property type="entry name" value="DHS-like_NAD/FAD-binding_dom"/>
</dbReference>
<reference evidence="6 7" key="1">
    <citation type="submission" date="2019-12" db="EMBL/GenBank/DDBJ databases">
        <title>Microbes associate with the intestines of laboratory mice.</title>
        <authorList>
            <person name="Navarre W."/>
            <person name="Wong E."/>
        </authorList>
    </citation>
    <scope>NUCLEOTIDE SEQUENCE [LARGE SCALE GENOMIC DNA]</scope>
    <source>
        <strain evidence="6 7">NM82_D38</strain>
    </source>
</reference>
<feature type="domain" description="Deacetylase sirtuin-type" evidence="5">
    <location>
        <begin position="1"/>
        <end position="246"/>
    </location>
</feature>
<evidence type="ECO:0000256" key="4">
    <source>
        <dbReference type="PROSITE-ProRule" id="PRU00236"/>
    </source>
</evidence>
<evidence type="ECO:0000256" key="2">
    <source>
        <dbReference type="ARBA" id="ARBA00022679"/>
    </source>
</evidence>
<accession>A0A6L6YGZ9</accession>
<sequence length="257" mass="28535">MNIDFGRLIINDSRPLVFILSGAGLSAESGIPTFRGKHGLWKNLYPSEIASDTALKERPEDVFEFYNFRIAKAVDCLPNAAHTSIAQFQQAVKDYCDVVHVTQNVDNLNELAGSPSVFHLHGDFQSSLCSQCKNTFPRLGLYKKNNVCPVCGASGYSVRPNVVLFGEMPYGLDWITSYLKKVCVFMSVGTSGAVYPAANFVLDTEAAIRINFDIETGKRRNARFTHEITGPCSQTLPPVLEALKEELSSRFREQKNK</sequence>
<evidence type="ECO:0000259" key="5">
    <source>
        <dbReference type="PROSITE" id="PS50305"/>
    </source>
</evidence>
<keyword evidence="4" id="KW-0862">Zinc</keyword>
<name>A0A6L6YGZ9_9BURK</name>
<dbReference type="Gene3D" id="3.30.1600.10">
    <property type="entry name" value="SIR2/SIRT2 'Small Domain"/>
    <property type="match status" value="1"/>
</dbReference>
<keyword evidence="7" id="KW-1185">Reference proteome</keyword>
<dbReference type="RefSeq" id="WP_160334479.1">
    <property type="nucleotide sequence ID" value="NZ_WSRP01000005.1"/>
</dbReference>
<dbReference type="PANTHER" id="PTHR11085:SF4">
    <property type="entry name" value="NAD-DEPENDENT PROTEIN DEACYLASE"/>
    <property type="match status" value="1"/>
</dbReference>
<dbReference type="GO" id="GO:0017136">
    <property type="term" value="F:histone deacetylase activity, NAD-dependent"/>
    <property type="evidence" value="ECO:0007669"/>
    <property type="project" value="TreeGrafter"/>
</dbReference>
<evidence type="ECO:0000313" key="6">
    <source>
        <dbReference type="EMBL" id="MVX56043.1"/>
    </source>
</evidence>
<protein>
    <recommendedName>
        <fullName evidence="1">protein acetyllysine N-acetyltransferase</fullName>
        <ecNumber evidence="1">2.3.1.286</ecNumber>
    </recommendedName>
</protein>
<gene>
    <name evidence="6" type="ORF">E5987_02325</name>
</gene>
<comment type="caution">
    <text evidence="6">The sequence shown here is derived from an EMBL/GenBank/DDBJ whole genome shotgun (WGS) entry which is preliminary data.</text>
</comment>
<evidence type="ECO:0000313" key="7">
    <source>
        <dbReference type="Proteomes" id="UP000472580"/>
    </source>
</evidence>
<feature type="binding site" evidence="4">
    <location>
        <position position="129"/>
    </location>
    <ligand>
        <name>Zn(2+)</name>
        <dbReference type="ChEBI" id="CHEBI:29105"/>
    </ligand>
</feature>
<organism evidence="6 7">
    <name type="scientific">Parasutterella muris</name>
    <dbReference type="NCBI Taxonomy" id="2565572"/>
    <lineage>
        <taxon>Bacteria</taxon>
        <taxon>Pseudomonadati</taxon>
        <taxon>Pseudomonadota</taxon>
        <taxon>Betaproteobacteria</taxon>
        <taxon>Burkholderiales</taxon>
        <taxon>Sutterellaceae</taxon>
        <taxon>Parasutterella</taxon>
    </lineage>
</organism>
<dbReference type="GO" id="GO:0046872">
    <property type="term" value="F:metal ion binding"/>
    <property type="evidence" value="ECO:0007669"/>
    <property type="project" value="UniProtKB-KW"/>
</dbReference>
<dbReference type="EC" id="2.3.1.286" evidence="1"/>
<dbReference type="Proteomes" id="UP000472580">
    <property type="component" value="Unassembled WGS sequence"/>
</dbReference>
<proteinExistence type="predicted"/>
<dbReference type="Gene3D" id="3.40.50.1220">
    <property type="entry name" value="TPP-binding domain"/>
    <property type="match status" value="1"/>
</dbReference>
<feature type="active site" description="Proton acceptor" evidence="4">
    <location>
        <position position="121"/>
    </location>
</feature>
<evidence type="ECO:0000256" key="3">
    <source>
        <dbReference type="ARBA" id="ARBA00023027"/>
    </source>
</evidence>
<dbReference type="PROSITE" id="PS50305">
    <property type="entry name" value="SIRTUIN"/>
    <property type="match status" value="1"/>
</dbReference>
<keyword evidence="4" id="KW-0479">Metal-binding</keyword>
<dbReference type="InterPro" id="IPR003000">
    <property type="entry name" value="Sirtuin"/>
</dbReference>
<dbReference type="SUPFAM" id="SSF52467">
    <property type="entry name" value="DHS-like NAD/FAD-binding domain"/>
    <property type="match status" value="1"/>
</dbReference>
<dbReference type="OrthoDB" id="9800582at2"/>
<feature type="binding site" evidence="4">
    <location>
        <position position="151"/>
    </location>
    <ligand>
        <name>Zn(2+)</name>
        <dbReference type="ChEBI" id="CHEBI:29105"/>
    </ligand>
</feature>
<dbReference type="InterPro" id="IPR050134">
    <property type="entry name" value="NAD-dep_sirtuin_deacylases"/>
</dbReference>
<dbReference type="InterPro" id="IPR026590">
    <property type="entry name" value="Ssirtuin_cat_dom"/>
</dbReference>
<dbReference type="InterPro" id="IPR026591">
    <property type="entry name" value="Sirtuin_cat_small_dom_sf"/>
</dbReference>
<evidence type="ECO:0000256" key="1">
    <source>
        <dbReference type="ARBA" id="ARBA00012928"/>
    </source>
</evidence>
<feature type="binding site" evidence="4">
    <location>
        <position position="132"/>
    </location>
    <ligand>
        <name>Zn(2+)</name>
        <dbReference type="ChEBI" id="CHEBI:29105"/>
    </ligand>
</feature>
<dbReference type="EMBL" id="WSRP01000005">
    <property type="protein sequence ID" value="MVX56043.1"/>
    <property type="molecule type" value="Genomic_DNA"/>
</dbReference>
<dbReference type="AlphaFoldDB" id="A0A6L6YGZ9"/>
<dbReference type="GO" id="GO:0070403">
    <property type="term" value="F:NAD+ binding"/>
    <property type="evidence" value="ECO:0007669"/>
    <property type="project" value="InterPro"/>
</dbReference>
<dbReference type="Pfam" id="PF02146">
    <property type="entry name" value="SIR2"/>
    <property type="match status" value="1"/>
</dbReference>
<dbReference type="PANTHER" id="PTHR11085">
    <property type="entry name" value="NAD-DEPENDENT PROTEIN DEACYLASE SIRTUIN-5, MITOCHONDRIAL-RELATED"/>
    <property type="match status" value="1"/>
</dbReference>